<evidence type="ECO:0000313" key="2">
    <source>
        <dbReference type="Proteomes" id="UP000013523"/>
    </source>
</evidence>
<dbReference type="EMBL" id="CP003261">
    <property type="protein sequence ID" value="AGK99426.1"/>
    <property type="molecule type" value="Genomic_DNA"/>
</dbReference>
<dbReference type="eggNOG" id="ENOG502Z95C">
    <property type="taxonomic scope" value="Bacteria"/>
</dbReference>
<dbReference type="KEGG" id="cpas:Clopa_4740"/>
<gene>
    <name evidence="1" type="ORF">Clopa_4740</name>
</gene>
<dbReference type="RefSeq" id="WP_015617695.1">
    <property type="nucleotide sequence ID" value="NC_021182.1"/>
</dbReference>
<dbReference type="SUPFAM" id="SSF48239">
    <property type="entry name" value="Terpenoid cyclases/Protein prenyltransferases"/>
    <property type="match status" value="1"/>
</dbReference>
<accession>R4KCL9</accession>
<dbReference type="STRING" id="86416.Clopa_4740"/>
<dbReference type="InterPro" id="IPR008930">
    <property type="entry name" value="Terpenoid_cyclase/PrenylTrfase"/>
</dbReference>
<name>R4KCL9_CLOPA</name>
<keyword evidence="2" id="KW-1185">Reference proteome</keyword>
<organism evidence="1 2">
    <name type="scientific">Clostridium pasteurianum BC1</name>
    <dbReference type="NCBI Taxonomy" id="86416"/>
    <lineage>
        <taxon>Bacteria</taxon>
        <taxon>Bacillati</taxon>
        <taxon>Bacillota</taxon>
        <taxon>Clostridia</taxon>
        <taxon>Eubacteriales</taxon>
        <taxon>Clostridiaceae</taxon>
        <taxon>Clostridium</taxon>
    </lineage>
</organism>
<dbReference type="OrthoDB" id="3286086at2"/>
<reference evidence="1 2" key="1">
    <citation type="submission" date="2012-01" db="EMBL/GenBank/DDBJ databases">
        <title>Complete sequence of chromosome of Clostridium pasteurianum BC1.</title>
        <authorList>
            <consortium name="US DOE Joint Genome Institute"/>
            <person name="Lucas S."/>
            <person name="Han J."/>
            <person name="Lapidus A."/>
            <person name="Cheng J.-F."/>
            <person name="Goodwin L."/>
            <person name="Pitluck S."/>
            <person name="Peters L."/>
            <person name="Mikhailova N."/>
            <person name="Teshima H."/>
            <person name="Detter J.C."/>
            <person name="Han C."/>
            <person name="Tapia R."/>
            <person name="Land M."/>
            <person name="Hauser L."/>
            <person name="Kyrpides N."/>
            <person name="Ivanova N."/>
            <person name="Pagani I."/>
            <person name="Dunn J."/>
            <person name="Taghavi S."/>
            <person name="Francis A."/>
            <person name="van der Lelie D."/>
            <person name="Woyke T."/>
        </authorList>
    </citation>
    <scope>NUCLEOTIDE SEQUENCE [LARGE SCALE GENOMIC DNA]</scope>
    <source>
        <strain evidence="1 2">BC1</strain>
    </source>
</reference>
<dbReference type="HOGENOM" id="CLU_051344_0_0_9"/>
<dbReference type="AlphaFoldDB" id="R4KCL9"/>
<proteinExistence type="predicted"/>
<dbReference type="PATRIC" id="fig|86416.3.peg.4731"/>
<protein>
    <submittedName>
        <fullName evidence="1">Uncharacterized protein</fullName>
    </submittedName>
</protein>
<sequence length="305" mass="36141">MKKLSKTLFDGLNRYMNEEARPLERSIFNYYFNDSNDDDILDSLETYQNSDGGFGRGIEPDFKLVHSSPMATSIGLRYLNILANSARAQTMIARAVKYLETTFDINRHGWYSVPCNVNQYPHAPWWEFKDDINMTVIDYSWGNPSAELIGYLYKYKKYLNNLDIYSLINYSINKLNEHKEFNSEHEIFCYIRMYSTIEKEFAIQIENTLKLAVSQLVNTKESEWINYVPTPLKFIEFNSENYFGIEEKFINENLDYLVNKLEEYGKIFPTWQWGRYLKEWEVSKVEWTGILTLEALLSLLKFNRV</sequence>
<dbReference type="Proteomes" id="UP000013523">
    <property type="component" value="Chromosome"/>
</dbReference>
<evidence type="ECO:0000313" key="1">
    <source>
        <dbReference type="EMBL" id="AGK99426.1"/>
    </source>
</evidence>